<comment type="caution">
    <text evidence="2">The sequence shown here is derived from an EMBL/GenBank/DDBJ whole genome shotgun (WGS) entry which is preliminary data.</text>
</comment>
<evidence type="ECO:0000259" key="1">
    <source>
        <dbReference type="Pfam" id="PF03544"/>
    </source>
</evidence>
<dbReference type="Proteomes" id="UP000004949">
    <property type="component" value="Unassembled WGS sequence"/>
</dbReference>
<protein>
    <recommendedName>
        <fullName evidence="1">TonB C-terminal domain-containing protein</fullName>
    </recommendedName>
</protein>
<evidence type="ECO:0000313" key="2">
    <source>
        <dbReference type="EMBL" id="EHH67640.1"/>
    </source>
</evidence>
<dbReference type="Gene3D" id="3.30.1150.10">
    <property type="match status" value="2"/>
</dbReference>
<dbReference type="EMBL" id="AGQV01000007">
    <property type="protein sequence ID" value="EHH67640.1"/>
    <property type="molecule type" value="Genomic_DNA"/>
</dbReference>
<evidence type="ECO:0000313" key="3">
    <source>
        <dbReference type="Proteomes" id="UP000004949"/>
    </source>
</evidence>
<dbReference type="SUPFAM" id="SSF74653">
    <property type="entry name" value="TolA/TonB C-terminal domain"/>
    <property type="match status" value="2"/>
</dbReference>
<accession>G6XKS8</accession>
<sequence>MDPHHSRAAIYPPAEMVQRRSGEAKIGCTITETVDAENCRVLSATAPDFGLAGLYAVLASKFLPAYRNGQPVSIPWEKTFSFHVSPHTDVPVLDKNHTRLPIYPASIEKGNIQGKINVTCEIDQTGVAHDCTSQDVPEPLRVVAIAYFTQARYYPALRNGSPVTAPFHGSINWSAAHPDDQDGFR</sequence>
<dbReference type="Pfam" id="PF03544">
    <property type="entry name" value="TonB_C"/>
    <property type="match status" value="2"/>
</dbReference>
<proteinExistence type="predicted"/>
<dbReference type="STRING" id="1088869.GMO_20940"/>
<dbReference type="GO" id="GO:0055085">
    <property type="term" value="P:transmembrane transport"/>
    <property type="evidence" value="ECO:0007669"/>
    <property type="project" value="InterPro"/>
</dbReference>
<feature type="domain" description="TonB C-terminal" evidence="1">
    <location>
        <begin position="101"/>
        <end position="173"/>
    </location>
</feature>
<feature type="domain" description="TonB C-terminal" evidence="1">
    <location>
        <begin position="10"/>
        <end position="83"/>
    </location>
</feature>
<keyword evidence="3" id="KW-1185">Reference proteome</keyword>
<dbReference type="eggNOG" id="COG0810">
    <property type="taxonomic scope" value="Bacteria"/>
</dbReference>
<dbReference type="PATRIC" id="fig|1088869.3.peg.2089"/>
<organism evidence="2 3">
    <name type="scientific">Gluconobacter morbifer G707</name>
    <dbReference type="NCBI Taxonomy" id="1088869"/>
    <lineage>
        <taxon>Bacteria</taxon>
        <taxon>Pseudomonadati</taxon>
        <taxon>Pseudomonadota</taxon>
        <taxon>Alphaproteobacteria</taxon>
        <taxon>Acetobacterales</taxon>
        <taxon>Acetobacteraceae</taxon>
        <taxon>Gluconobacter</taxon>
    </lineage>
</organism>
<name>G6XKS8_9PROT</name>
<gene>
    <name evidence="2" type="ORF">GMO_20940</name>
</gene>
<reference evidence="2 3" key="1">
    <citation type="submission" date="2011-10" db="EMBL/GenBank/DDBJ databases">
        <title>Genome sequence of Gluconobacter morbifer G707, isolated from Drosophila gut.</title>
        <authorList>
            <person name="Lee W.-J."/>
            <person name="Kim E.-K."/>
        </authorList>
    </citation>
    <scope>NUCLEOTIDE SEQUENCE [LARGE SCALE GENOMIC DNA]</scope>
    <source>
        <strain evidence="2 3">G707</strain>
    </source>
</reference>
<dbReference type="InterPro" id="IPR037682">
    <property type="entry name" value="TonB_C"/>
</dbReference>
<dbReference type="AlphaFoldDB" id="G6XKS8"/>